<dbReference type="Proteomes" id="UP000230002">
    <property type="component" value="Unassembled WGS sequence"/>
</dbReference>
<dbReference type="OrthoDB" id="9971254at2759"/>
<evidence type="ECO:0000313" key="4">
    <source>
        <dbReference type="Proteomes" id="UP000230002"/>
    </source>
</evidence>
<keyword evidence="4" id="KW-1185">Reference proteome</keyword>
<accession>A0A2G8RP41</accession>
<dbReference type="STRING" id="1077348.A0A2G8RP41"/>
<dbReference type="InterPro" id="IPR043708">
    <property type="entry name" value="DUF5648"/>
</dbReference>
<dbReference type="AlphaFoldDB" id="A0A2G8RP41"/>
<gene>
    <name evidence="3" type="ORF">GSI_14589</name>
</gene>
<feature type="domain" description="DUF5648" evidence="2">
    <location>
        <begin position="58"/>
        <end position="195"/>
    </location>
</feature>
<evidence type="ECO:0000256" key="1">
    <source>
        <dbReference type="SAM" id="SignalP"/>
    </source>
</evidence>
<proteinExistence type="predicted"/>
<feature type="signal peptide" evidence="1">
    <location>
        <begin position="1"/>
        <end position="19"/>
    </location>
</feature>
<evidence type="ECO:0000259" key="2">
    <source>
        <dbReference type="Pfam" id="PF18885"/>
    </source>
</evidence>
<evidence type="ECO:0000313" key="3">
    <source>
        <dbReference type="EMBL" id="PIL23279.1"/>
    </source>
</evidence>
<keyword evidence="1" id="KW-0732">Signal</keyword>
<organism evidence="3 4">
    <name type="scientific">Ganoderma sinense ZZ0214-1</name>
    <dbReference type="NCBI Taxonomy" id="1077348"/>
    <lineage>
        <taxon>Eukaryota</taxon>
        <taxon>Fungi</taxon>
        <taxon>Dikarya</taxon>
        <taxon>Basidiomycota</taxon>
        <taxon>Agaricomycotina</taxon>
        <taxon>Agaricomycetes</taxon>
        <taxon>Polyporales</taxon>
        <taxon>Polyporaceae</taxon>
        <taxon>Ganoderma</taxon>
    </lineage>
</organism>
<reference evidence="3 4" key="1">
    <citation type="journal article" date="2015" name="Sci. Rep.">
        <title>Chromosome-level genome map provides insights into diverse defense mechanisms in the medicinal fungus Ganoderma sinense.</title>
        <authorList>
            <person name="Zhu Y."/>
            <person name="Xu J."/>
            <person name="Sun C."/>
            <person name="Zhou S."/>
            <person name="Xu H."/>
            <person name="Nelson D.R."/>
            <person name="Qian J."/>
            <person name="Song J."/>
            <person name="Luo H."/>
            <person name="Xiang L."/>
            <person name="Li Y."/>
            <person name="Xu Z."/>
            <person name="Ji A."/>
            <person name="Wang L."/>
            <person name="Lu S."/>
            <person name="Hayward A."/>
            <person name="Sun W."/>
            <person name="Li X."/>
            <person name="Schwartz D.C."/>
            <person name="Wang Y."/>
            <person name="Chen S."/>
        </authorList>
    </citation>
    <scope>NUCLEOTIDE SEQUENCE [LARGE SCALE GENOMIC DNA]</scope>
    <source>
        <strain evidence="3 4">ZZ0214-1</strain>
    </source>
</reference>
<feature type="chain" id="PRO_5013708281" description="DUF5648 domain-containing protein" evidence="1">
    <location>
        <begin position="20"/>
        <end position="200"/>
    </location>
</feature>
<sequence length="200" mass="22128">MKSFLALVVASSLYLQTRSYPVTVPPIEVCTSPLPNCHALISFLKGRTEDTCGFATVPLLRGYSPDATDHFYTTSASEMENAIRNDGYQSEGDAGQVFSTQVTNSVPLYRLWSPSGRDHFYTTSESERDNAASELGYTYEGIAAYVYPSSQCGAVPLYRTENPTIWDHFYTTDVEERNNAITNLGYVDEGIAAYVIPNPE</sequence>
<dbReference type="Pfam" id="PF18885">
    <property type="entry name" value="DUF5648"/>
    <property type="match status" value="1"/>
</dbReference>
<comment type="caution">
    <text evidence="3">The sequence shown here is derived from an EMBL/GenBank/DDBJ whole genome shotgun (WGS) entry which is preliminary data.</text>
</comment>
<dbReference type="EMBL" id="AYKW01000068">
    <property type="protein sequence ID" value="PIL23279.1"/>
    <property type="molecule type" value="Genomic_DNA"/>
</dbReference>
<name>A0A2G8RP41_9APHY</name>
<protein>
    <recommendedName>
        <fullName evidence="2">DUF5648 domain-containing protein</fullName>
    </recommendedName>
</protein>